<reference evidence="1 2" key="1">
    <citation type="submission" date="2018-10" db="EMBL/GenBank/DDBJ databases">
        <title>Comamonadaceae CDC group NO-1 genome sequencing and assembly.</title>
        <authorList>
            <person name="Bernier A.-M."/>
            <person name="Bernard K."/>
        </authorList>
    </citation>
    <scope>NUCLEOTIDE SEQUENCE [LARGE SCALE GENOMIC DNA]</scope>
    <source>
        <strain evidence="1 2">NML970147</strain>
    </source>
</reference>
<comment type="caution">
    <text evidence="1">The sequence shown here is derived from an EMBL/GenBank/DDBJ whole genome shotgun (WGS) entry which is preliminary data.</text>
</comment>
<dbReference type="InterPro" id="IPR029045">
    <property type="entry name" value="ClpP/crotonase-like_dom_sf"/>
</dbReference>
<dbReference type="SUPFAM" id="SSF52096">
    <property type="entry name" value="ClpP/crotonase"/>
    <property type="match status" value="2"/>
</dbReference>
<name>A0A3M6PUK0_9BURK</name>
<dbReference type="Gene3D" id="3.90.226.10">
    <property type="entry name" value="2-enoyl-CoA Hydratase, Chain A, domain 1"/>
    <property type="match status" value="2"/>
</dbReference>
<sequence length="430" mass="44741">MDARQLLAGLLDGAAVQAVDVGAGDLHVMQAPWLGQPTVWVCFDYGASQGSIGVQEAQQLVASLRHAQQRHARVVFVMESGGIRVTDSTAGIASFRHVIRAAAQARLAGVRMLAVVGRCAFGGASILACICERCVVFPHSILAMSGPRLLTHEMGEGIWNARDASVVAQWLGGAARARASGRFDLVHDVPACRAALATWAGRAPLPPAPESDGMACPELPPAQELAASLGQPGSGLMACGQALLQPLDAQAAGWERLSAQVYRLRAAVAPGVHVLALEAPEGARVRDVAVLMQQLQALRPRLASGAVQAKLLIVLDAQSHAARLEDEQAAFSVVLADLVLLLHVMRREGVQVQLRVTGRCGGGIFAALSAGVGEVVMEPSARLVVLPRAALAALGKQESPEAGSAQMALAVGVVDRVLEHDASGLDAAWA</sequence>
<dbReference type="EMBL" id="RDQM01000021">
    <property type="protein sequence ID" value="RMW94813.1"/>
    <property type="molecule type" value="Genomic_DNA"/>
</dbReference>
<dbReference type="AlphaFoldDB" id="A0A3M6PUK0"/>
<protein>
    <submittedName>
        <fullName evidence="1">Uncharacterized protein</fullName>
    </submittedName>
</protein>
<accession>A0A3M6PUK0</accession>
<proteinExistence type="predicted"/>
<evidence type="ECO:0000313" key="2">
    <source>
        <dbReference type="Proteomes" id="UP000267521"/>
    </source>
</evidence>
<organism evidence="1 2">
    <name type="scientific">Allofranklinella schreckenbergeri</name>
    <dbReference type="NCBI Taxonomy" id="1076744"/>
    <lineage>
        <taxon>Bacteria</taxon>
        <taxon>Pseudomonadati</taxon>
        <taxon>Pseudomonadota</taxon>
        <taxon>Betaproteobacteria</taxon>
        <taxon>Burkholderiales</taxon>
        <taxon>Comamonadaceae</taxon>
        <taxon>Allofranklinella</taxon>
    </lineage>
</organism>
<dbReference type="Proteomes" id="UP000267521">
    <property type="component" value="Unassembled WGS sequence"/>
</dbReference>
<gene>
    <name evidence="1" type="ORF">EBQ26_12030</name>
</gene>
<evidence type="ECO:0000313" key="1">
    <source>
        <dbReference type="EMBL" id="RMW94813.1"/>
    </source>
</evidence>